<feature type="transmembrane region" description="Helical" evidence="10">
    <location>
        <begin position="7"/>
        <end position="25"/>
    </location>
</feature>
<dbReference type="Pfam" id="PF06427">
    <property type="entry name" value="UDP-g_GGTase"/>
    <property type="match status" value="1"/>
</dbReference>
<comment type="subcellular location">
    <subcellularLocation>
        <location evidence="2">Endoplasmic reticulum lumen</location>
    </subcellularLocation>
</comment>
<evidence type="ECO:0000256" key="8">
    <source>
        <dbReference type="ARBA" id="ARBA00023180"/>
    </source>
</evidence>
<evidence type="ECO:0000259" key="11">
    <source>
        <dbReference type="Pfam" id="PF18400"/>
    </source>
</evidence>
<dbReference type="GO" id="GO:0018279">
    <property type="term" value="P:protein N-linked glycosylation via asparagine"/>
    <property type="evidence" value="ECO:0007669"/>
    <property type="project" value="TreeGrafter"/>
</dbReference>
<dbReference type="Gene3D" id="3.90.550.10">
    <property type="entry name" value="Spore Coat Polysaccharide Biosynthesis Protein SpsA, Chain A"/>
    <property type="match status" value="1"/>
</dbReference>
<keyword evidence="5 16" id="KW-0808">Transferase</keyword>
<dbReference type="Pfam" id="PF18400">
    <property type="entry name" value="Thioredoxin_12"/>
    <property type="match status" value="1"/>
</dbReference>
<evidence type="ECO:0000259" key="13">
    <source>
        <dbReference type="Pfam" id="PF18402"/>
    </source>
</evidence>
<dbReference type="InterPro" id="IPR040497">
    <property type="entry name" value="Glyco_transf_24"/>
</dbReference>
<evidence type="ECO:0000259" key="15">
    <source>
        <dbReference type="Pfam" id="PF18404"/>
    </source>
</evidence>
<feature type="domain" description="UGGT thioredoxin-like" evidence="11">
    <location>
        <begin position="48"/>
        <end position="272"/>
    </location>
</feature>
<keyword evidence="7" id="KW-0256">Endoplasmic reticulum</keyword>
<feature type="compositionally biased region" description="Polar residues" evidence="9">
    <location>
        <begin position="1668"/>
        <end position="1680"/>
    </location>
</feature>
<feature type="region of interest" description="Disordered" evidence="9">
    <location>
        <begin position="1662"/>
        <end position="1709"/>
    </location>
</feature>
<keyword evidence="8" id="KW-0325">Glycoprotein</keyword>
<gene>
    <name evidence="16" type="ORF">CJ030_MR7G011374</name>
</gene>
<keyword evidence="10" id="KW-1133">Transmembrane helix</keyword>
<dbReference type="UniPathway" id="UPA00378"/>
<dbReference type="Pfam" id="PF18403">
    <property type="entry name" value="Thioredoxin_15"/>
    <property type="match status" value="1"/>
</dbReference>
<evidence type="ECO:0000256" key="3">
    <source>
        <dbReference type="ARBA" id="ARBA00004922"/>
    </source>
</evidence>
<keyword evidence="10" id="KW-0812">Transmembrane</keyword>
<feature type="domain" description="UGGT thioredoxin-like" evidence="12">
    <location>
        <begin position="360"/>
        <end position="478"/>
    </location>
</feature>
<dbReference type="PANTHER" id="PTHR11226:SF0">
    <property type="entry name" value="UDP-GLUCOSE:GLYCOPROTEIN GLUCOSYLTRANSFERASE"/>
    <property type="match status" value="1"/>
</dbReference>
<feature type="compositionally biased region" description="Basic and acidic residues" evidence="9">
    <location>
        <begin position="1698"/>
        <end position="1709"/>
    </location>
</feature>
<dbReference type="GO" id="GO:0005788">
    <property type="term" value="C:endoplasmic reticulum lumen"/>
    <property type="evidence" value="ECO:0007669"/>
    <property type="project" value="UniProtKB-SubCell"/>
</dbReference>
<dbReference type="InterPro" id="IPR040525">
    <property type="entry name" value="UGGT_TRXL_4"/>
</dbReference>
<keyword evidence="17" id="KW-1185">Reference proteome</keyword>
<evidence type="ECO:0000313" key="16">
    <source>
        <dbReference type="EMBL" id="KAB1207053.1"/>
    </source>
</evidence>
<comment type="cofactor">
    <cofactor evidence="1">
        <name>Ca(2+)</name>
        <dbReference type="ChEBI" id="CHEBI:29108"/>
    </cofactor>
</comment>
<feature type="domain" description="UGGT thioredoxin-like" evidence="13">
    <location>
        <begin position="488"/>
        <end position="746"/>
    </location>
</feature>
<dbReference type="EMBL" id="RXIC02000025">
    <property type="protein sequence ID" value="KAB1207053.1"/>
    <property type="molecule type" value="Genomic_DNA"/>
</dbReference>
<dbReference type="SUPFAM" id="SSF53448">
    <property type="entry name" value="Nucleotide-diphospho-sugar transferases"/>
    <property type="match status" value="1"/>
</dbReference>
<organism evidence="16 17">
    <name type="scientific">Morella rubra</name>
    <name type="common">Chinese bayberry</name>
    <dbReference type="NCBI Taxonomy" id="262757"/>
    <lineage>
        <taxon>Eukaryota</taxon>
        <taxon>Viridiplantae</taxon>
        <taxon>Streptophyta</taxon>
        <taxon>Embryophyta</taxon>
        <taxon>Tracheophyta</taxon>
        <taxon>Spermatophyta</taxon>
        <taxon>Magnoliopsida</taxon>
        <taxon>eudicotyledons</taxon>
        <taxon>Gunneridae</taxon>
        <taxon>Pentapetalae</taxon>
        <taxon>rosids</taxon>
        <taxon>fabids</taxon>
        <taxon>Fagales</taxon>
        <taxon>Myricaceae</taxon>
        <taxon>Morella</taxon>
    </lineage>
</organism>
<comment type="similarity">
    <text evidence="4">Belongs to the glycosyltransferase 8 family.</text>
</comment>
<dbReference type="PANTHER" id="PTHR11226">
    <property type="entry name" value="UDP-GLUCOSE GLYCOPROTEIN:GLUCOSYLTRANSFERASE"/>
    <property type="match status" value="1"/>
</dbReference>
<evidence type="ECO:0000256" key="9">
    <source>
        <dbReference type="SAM" id="MobiDB-lite"/>
    </source>
</evidence>
<dbReference type="InterPro" id="IPR040693">
    <property type="entry name" value="UGGT_TRXL_1"/>
</dbReference>
<dbReference type="InterPro" id="IPR029044">
    <property type="entry name" value="Nucleotide-diphossugar_trans"/>
</dbReference>
<keyword evidence="6" id="KW-0732">Signal</keyword>
<evidence type="ECO:0000256" key="1">
    <source>
        <dbReference type="ARBA" id="ARBA00001913"/>
    </source>
</evidence>
<keyword evidence="10" id="KW-0472">Membrane</keyword>
<evidence type="ECO:0000256" key="10">
    <source>
        <dbReference type="SAM" id="Phobius"/>
    </source>
</evidence>
<evidence type="ECO:0000256" key="7">
    <source>
        <dbReference type="ARBA" id="ARBA00022824"/>
    </source>
</evidence>
<dbReference type="InterPro" id="IPR009448">
    <property type="entry name" value="UDP-g_GGtrans"/>
</dbReference>
<proteinExistence type="inferred from homology"/>
<evidence type="ECO:0000259" key="14">
    <source>
        <dbReference type="Pfam" id="PF18403"/>
    </source>
</evidence>
<evidence type="ECO:0000259" key="12">
    <source>
        <dbReference type="Pfam" id="PF18401"/>
    </source>
</evidence>
<evidence type="ECO:0000256" key="4">
    <source>
        <dbReference type="ARBA" id="ARBA00006351"/>
    </source>
</evidence>
<dbReference type="GO" id="GO:0003980">
    <property type="term" value="F:UDP-glucose:glycoprotein glucosyltransferase activity"/>
    <property type="evidence" value="ECO:0007669"/>
    <property type="project" value="InterPro"/>
</dbReference>
<dbReference type="OrthoDB" id="27683at2759"/>
<dbReference type="Pfam" id="PF18402">
    <property type="entry name" value="Thioredoxin_14"/>
    <property type="match status" value="1"/>
</dbReference>
<feature type="domain" description="Glucosyltransferase 24 catalytic" evidence="15">
    <location>
        <begin position="1415"/>
        <end position="1653"/>
    </location>
</feature>
<dbReference type="Pfam" id="PF18404">
    <property type="entry name" value="Glyco_transf_24"/>
    <property type="match status" value="1"/>
</dbReference>
<comment type="pathway">
    <text evidence="3">Protein modification; protein glycosylation.</text>
</comment>
<dbReference type="Pfam" id="PF18401">
    <property type="entry name" value="Thioredoxin_13"/>
    <property type="match status" value="1"/>
</dbReference>
<reference evidence="16 17" key="1">
    <citation type="journal article" date="2019" name="Plant Biotechnol. J.">
        <title>The red bayberry genome and genetic basis of sex determination.</title>
        <authorList>
            <person name="Jia H.M."/>
            <person name="Jia H.J."/>
            <person name="Cai Q.L."/>
            <person name="Wang Y."/>
            <person name="Zhao H.B."/>
            <person name="Yang W.F."/>
            <person name="Wang G.Y."/>
            <person name="Li Y.H."/>
            <person name="Zhan D.L."/>
            <person name="Shen Y.T."/>
            <person name="Niu Q.F."/>
            <person name="Chang L."/>
            <person name="Qiu J."/>
            <person name="Zhao L."/>
            <person name="Xie H.B."/>
            <person name="Fu W.Y."/>
            <person name="Jin J."/>
            <person name="Li X.W."/>
            <person name="Jiao Y."/>
            <person name="Zhou C.C."/>
            <person name="Tu T."/>
            <person name="Chai C.Y."/>
            <person name="Gao J.L."/>
            <person name="Fan L.J."/>
            <person name="van de Weg E."/>
            <person name="Wang J.Y."/>
            <person name="Gao Z.S."/>
        </authorList>
    </citation>
    <scope>NUCLEOTIDE SEQUENCE [LARGE SCALE GENOMIC DNA]</scope>
    <source>
        <tissue evidence="16">Leaves</tissue>
    </source>
</reference>
<name>A0A6A1V331_9ROSI</name>
<evidence type="ECO:0000256" key="6">
    <source>
        <dbReference type="ARBA" id="ARBA00022729"/>
    </source>
</evidence>
<accession>A0A6A1V331</accession>
<dbReference type="Proteomes" id="UP000516437">
    <property type="component" value="Chromosome 7"/>
</dbReference>
<sequence>MGSRLRSAFWVLIVLVGLLGFWGIGSDCAENRRPKNVQVAVRAKWSGTPLLLEAGELLSKEWKDLFWDFIEAWLHTDDDLDSDTSKGCIKKILGHGRALLSEPLASLFEFSLMLRSASPRLVLYRQLAEESLSSFPLADEGSSNSVSGETLETNGIMEIRKSDPLLADANPKSPGGKCCWVDTGGSLFFEVAELLLWLCNPTEFAGDSFKQPELFDFDHIHFDSSADSPVAILYGALGTDCFRKFHVSLVEAAKEGKLRYVVRPVLPSGCEANFGHCGTIGTRDALNLGGYGVELALKNMEYKAMDDSAIKKGVTLEDPRTEDLSQEVRGFIFSKILERKPEVTSEVMAFRDYLLSSTISDTLDVWELKDLGHQTAQRVVHASDPLQSMQEISQNFPSIVSSLSRMKLNDSVKDEIIANQRMIPPGKSLMAINGALINIEDIDLYLLVDLVHQDLLLGDQYSKLKIPQLTIRKLLSSSPPSESNMFRIDFRSTHVHYLNNLEEDAMYKRWRSNLNEILMPVFPGQLRYIRKNLFHAVYSVDMITSLYENNFPMRFGVMLYSSKIVKQIEMNSGEIFSSAKENGSQNEEDISIRIICLFIYIKENHGIRTAFHFLSSINKLRLEADDFADEAPEMHHVEGAFVETLLPKVKSPPQDILLKLEKEQTLKDVSEESSMFVFKLGLAKLQCCLLMNGLVFDANEEALLNAMNDELPRIQEQVYYGHINSRTDVLEKFLSENGITRYNPQIIANGKPRFISLSTSVLGGESVLKDINYLHSFETVEDLKPVTHLLAVDVASKKGIKLLQEGLRYLIIANGKPRFISLSTSVLGGESVLKDINYLHSFETVEDLKPVTHLLAVDVASKKGIKLLQEGLRYLIEGSKGARVGILFSVNFNGHLSSLLFVKVFEITASSLSHKKNALDFLDQLCSFYEQRYIFASPRAEEHTQPFLDKVYELAEANGLPSKAFKAALPEFSIDQLRKHANKVSQFLYMQLGHEFGGNAIITNGRVMVPVDENSFLSHDLHLLESMELKQRVKHIVGIIEEVNWEDIDPDIVTSKFISDVILIVSSSMAMRDRSSESARFEVLNAQYSAIVLSNENSTIHIDAVVDPLSPSGQKLSSILRVLQKYIQPSMRIVLNPLSSLVDLPLKNYYRYVVPTMDDFSSTDYSINGPKAFFANMPLSKTLTMNLDVPDPWLVEPVIAVHDLDNILLENLGDTRTLQAVFDLEALVLTGHCSEKDHDPPRGLQLILGTKSTPHLVDTVVMANLGYWQMKVSPGVWYLQLAPGRSSELYVLKEDGDGSQEKSLSKRITINDLRGTVVHLEVKKKKGKEQEKLLVSDDSDNTQDKKGNTWNSNFLRWASGFIGGNELSKKTESTSVDPTIIVFRLQLYLLYRSSGARKRWATWKNNQYFFYSFWTPDVIPHMAQEYGFDYELITYKWPTWLHKQKEKQRIIWAYKILFLDVIFPISLEKVIFVDADQIVRTDMGELYDMDIKGRPLAYTPFCDNNKDMDGYRFWRQGFWKDHLRGKPYHIRCSNVYTNANFVLYRVSGKIIYGENHTISVPLESSTQRLVNGIYLVLKFNQQHFVDLPNYAQHTVPIFSLPPEWLWCESWCGNATKSKAKTIDLCNNPMTKEPKLQGARRIVSEWPDLDLEARRFTAKILGDEADLQESASNQSQSSTKDTSSEPASNQSQSSTEDTSSDRDMESKAEL</sequence>
<protein>
    <submittedName>
        <fullName evidence="16">UDP-glucose:glycoprotein glucosyltransferase</fullName>
    </submittedName>
</protein>
<dbReference type="GO" id="GO:0036503">
    <property type="term" value="P:ERAD pathway"/>
    <property type="evidence" value="ECO:0007669"/>
    <property type="project" value="TreeGrafter"/>
</dbReference>
<dbReference type="GO" id="GO:0051082">
    <property type="term" value="F:unfolded protein binding"/>
    <property type="evidence" value="ECO:0007669"/>
    <property type="project" value="TreeGrafter"/>
</dbReference>
<feature type="compositionally biased region" description="Low complexity" evidence="9">
    <location>
        <begin position="1683"/>
        <end position="1696"/>
    </location>
</feature>
<dbReference type="InterPro" id="IPR040692">
    <property type="entry name" value="UGGT_TRXL_3"/>
</dbReference>
<evidence type="ECO:0000256" key="2">
    <source>
        <dbReference type="ARBA" id="ARBA00004319"/>
    </source>
</evidence>
<feature type="domain" description="UDP-glucose:glycoprotein glucosyltransferase thioredoxin-like" evidence="14">
    <location>
        <begin position="830"/>
        <end position="1070"/>
    </location>
</feature>
<comment type="caution">
    <text evidence="16">The sequence shown here is derived from an EMBL/GenBank/DDBJ whole genome shotgun (WGS) entry which is preliminary data.</text>
</comment>
<evidence type="ECO:0000256" key="5">
    <source>
        <dbReference type="ARBA" id="ARBA00022679"/>
    </source>
</evidence>
<dbReference type="InterPro" id="IPR040694">
    <property type="entry name" value="UGGT_TRXL_2"/>
</dbReference>
<evidence type="ECO:0000313" key="17">
    <source>
        <dbReference type="Proteomes" id="UP000516437"/>
    </source>
</evidence>